<evidence type="ECO:0000313" key="3">
    <source>
        <dbReference type="Proteomes" id="UP000244929"/>
    </source>
</evidence>
<name>A0A2S1R0Q0_9FLAO</name>
<accession>A0A2S1R0Q0</accession>
<dbReference type="GO" id="GO:0003677">
    <property type="term" value="F:DNA binding"/>
    <property type="evidence" value="ECO:0007669"/>
    <property type="project" value="UniProtKB-KW"/>
</dbReference>
<evidence type="ECO:0000313" key="2">
    <source>
        <dbReference type="EMBL" id="AWH86263.1"/>
    </source>
</evidence>
<protein>
    <submittedName>
        <fullName evidence="2">DNA-binding protein</fullName>
    </submittedName>
</protein>
<dbReference type="InterPro" id="IPR010093">
    <property type="entry name" value="SinI_DNA-bd"/>
</dbReference>
<dbReference type="Pfam" id="PF12728">
    <property type="entry name" value="HTH_17"/>
    <property type="match status" value="1"/>
</dbReference>
<reference evidence="2 3" key="1">
    <citation type="submission" date="2018-04" db="EMBL/GenBank/DDBJ databases">
        <title>Genome sequencing of Flavobacterium sp. HYN0059.</title>
        <authorList>
            <person name="Yi H."/>
            <person name="Baek C."/>
        </authorList>
    </citation>
    <scope>NUCLEOTIDE SEQUENCE [LARGE SCALE GENOMIC DNA]</scope>
    <source>
        <strain evidence="2 3">HYN0059</strain>
    </source>
</reference>
<dbReference type="NCBIfam" id="TIGR01764">
    <property type="entry name" value="excise"/>
    <property type="match status" value="1"/>
</dbReference>
<keyword evidence="3" id="KW-1185">Reference proteome</keyword>
<dbReference type="EMBL" id="CP029186">
    <property type="protein sequence ID" value="AWH86263.1"/>
    <property type="molecule type" value="Genomic_DNA"/>
</dbReference>
<dbReference type="Gene3D" id="3.90.105.50">
    <property type="match status" value="1"/>
</dbReference>
<evidence type="ECO:0000259" key="1">
    <source>
        <dbReference type="Pfam" id="PF12728"/>
    </source>
</evidence>
<dbReference type="InterPro" id="IPR041657">
    <property type="entry name" value="HTH_17"/>
</dbReference>
<dbReference type="Proteomes" id="UP000244929">
    <property type="component" value="Chromosome"/>
</dbReference>
<dbReference type="AlphaFoldDB" id="A0A2S1R0Q0"/>
<proteinExistence type="predicted"/>
<dbReference type="KEGG" id="falb:HYN59_14605"/>
<keyword evidence="2" id="KW-0238">DNA-binding</keyword>
<gene>
    <name evidence="2" type="ORF">HYN59_14605</name>
</gene>
<organism evidence="2 3">
    <name type="scientific">Flavobacterium album</name>
    <dbReference type="NCBI Taxonomy" id="2175091"/>
    <lineage>
        <taxon>Bacteria</taxon>
        <taxon>Pseudomonadati</taxon>
        <taxon>Bacteroidota</taxon>
        <taxon>Flavobacteriia</taxon>
        <taxon>Flavobacteriales</taxon>
        <taxon>Flavobacteriaceae</taxon>
        <taxon>Flavobacterium</taxon>
    </lineage>
</organism>
<dbReference type="OrthoDB" id="1003442at2"/>
<feature type="domain" description="Helix-turn-helix" evidence="1">
    <location>
        <begin position="69"/>
        <end position="116"/>
    </location>
</feature>
<dbReference type="InterPro" id="IPR038148">
    <property type="entry name" value="Tn1545/Tn916_Xis"/>
</dbReference>
<sequence length="186" mass="21223">MSSNLNIPKICEFCKKQFIAKTFRTRFCSLPCNQRGYKAKQRKGKIEKVEEVTNTILTGDLTKIKAMEFLSISQASVLLGISRRTIYRLIHKRCLNIGKFGTRTVLKKSELESFFELPAEVQVIAPAVKEFPGIKNCYTITEIQQRHGISPGALYNMLQRYGIAKYVVGKFTYVAKEEINLIFNAD</sequence>